<feature type="region of interest" description="Disordered" evidence="1">
    <location>
        <begin position="73"/>
        <end position="103"/>
    </location>
</feature>
<name>A0A7S1NME0_9EUGL</name>
<dbReference type="EMBL" id="HBGA01107839">
    <property type="protein sequence ID" value="CAD9029003.1"/>
    <property type="molecule type" value="Transcribed_RNA"/>
</dbReference>
<protein>
    <submittedName>
        <fullName evidence="2">Uncharacterized protein</fullName>
    </submittedName>
</protein>
<sequence length="380" mass="42728">MDDVLLNDEGSPLGMQGNQAPTFQDTLAELLDGLNTRTALETKFNKTLNAIKTGKLQVKPNMLLADGTIEFEEEPQSPHEVKKKKGGRKMPGLSGKTQSQNAGANRGFSAAAHAVQATKMVTNSAGDQGERTTLPPVAKSKSSSRIVSGTLGDYIGLTTSDFETLQERERREKQERFRALKAKLDESQAASEDRATRFRGQLSATIEGPCYGHKTMFQKLQALKEDPSIYAELKAAVRSYKEENRARRNLKNANGRDPFKANKELLHHLPRIKDEQRGLVSKSRQEHQQQVLARRQRVRNRKFLERFMMFEHSTQRHNVATQRLKGMQAKEKHSGTVPPPLEVLRAQGIAQWIIMTMAADWFVAAFAPVRQKKEAEKNKK</sequence>
<proteinExistence type="predicted"/>
<gene>
    <name evidence="2" type="ORF">EGYM00392_LOCUS40140</name>
</gene>
<evidence type="ECO:0000256" key="1">
    <source>
        <dbReference type="SAM" id="MobiDB-lite"/>
    </source>
</evidence>
<evidence type="ECO:0000313" key="2">
    <source>
        <dbReference type="EMBL" id="CAD9029003.1"/>
    </source>
</evidence>
<accession>A0A7S1NME0</accession>
<feature type="region of interest" description="Disordered" evidence="1">
    <location>
        <begin position="122"/>
        <end position="145"/>
    </location>
</feature>
<organism evidence="2">
    <name type="scientific">Eutreptiella gymnastica</name>
    <dbReference type="NCBI Taxonomy" id="73025"/>
    <lineage>
        <taxon>Eukaryota</taxon>
        <taxon>Discoba</taxon>
        <taxon>Euglenozoa</taxon>
        <taxon>Euglenida</taxon>
        <taxon>Spirocuta</taxon>
        <taxon>Euglenophyceae</taxon>
        <taxon>Eutreptiales</taxon>
        <taxon>Eutreptiaceae</taxon>
        <taxon>Eutreptiella</taxon>
    </lineage>
</organism>
<reference evidence="2" key="1">
    <citation type="submission" date="2021-01" db="EMBL/GenBank/DDBJ databases">
        <authorList>
            <person name="Corre E."/>
            <person name="Pelletier E."/>
            <person name="Niang G."/>
            <person name="Scheremetjew M."/>
            <person name="Finn R."/>
            <person name="Kale V."/>
            <person name="Holt S."/>
            <person name="Cochrane G."/>
            <person name="Meng A."/>
            <person name="Brown T."/>
            <person name="Cohen L."/>
        </authorList>
    </citation>
    <scope>NUCLEOTIDE SEQUENCE</scope>
    <source>
        <strain evidence="2">NIES-381</strain>
    </source>
</reference>
<dbReference type="AlphaFoldDB" id="A0A7S1NME0"/>